<dbReference type="Proteomes" id="UP000231926">
    <property type="component" value="Unassembled WGS sequence"/>
</dbReference>
<keyword evidence="4" id="KW-0238">DNA-binding</keyword>
<name>A0A2M9Y929_9LEPT</name>
<accession>A0A2M9Y929</accession>
<keyword evidence="5" id="KW-1185">Reference proteome</keyword>
<keyword evidence="1" id="KW-0597">Phosphoprotein</keyword>
<evidence type="ECO:0000259" key="2">
    <source>
        <dbReference type="PROSITE" id="PS50110"/>
    </source>
</evidence>
<dbReference type="PROSITE" id="PS50930">
    <property type="entry name" value="HTH_LYTTR"/>
    <property type="match status" value="1"/>
</dbReference>
<gene>
    <name evidence="4" type="ORF">CH362_14990</name>
</gene>
<evidence type="ECO:0000256" key="1">
    <source>
        <dbReference type="PROSITE-ProRule" id="PRU00169"/>
    </source>
</evidence>
<dbReference type="RefSeq" id="WP_100711148.1">
    <property type="nucleotide sequence ID" value="NZ_NPDR01000007.1"/>
</dbReference>
<dbReference type="InterPro" id="IPR046947">
    <property type="entry name" value="LytR-like"/>
</dbReference>
<dbReference type="SUPFAM" id="SSF52172">
    <property type="entry name" value="CheY-like"/>
    <property type="match status" value="1"/>
</dbReference>
<dbReference type="InterPro" id="IPR011006">
    <property type="entry name" value="CheY-like_superfamily"/>
</dbReference>
<comment type="caution">
    <text evidence="4">The sequence shown here is derived from an EMBL/GenBank/DDBJ whole genome shotgun (WGS) entry which is preliminary data.</text>
</comment>
<evidence type="ECO:0000313" key="5">
    <source>
        <dbReference type="Proteomes" id="UP000231926"/>
    </source>
</evidence>
<dbReference type="Gene3D" id="3.40.50.2300">
    <property type="match status" value="1"/>
</dbReference>
<dbReference type="SMART" id="SM00448">
    <property type="entry name" value="REC"/>
    <property type="match status" value="1"/>
</dbReference>
<feature type="domain" description="HTH LytTR-type" evidence="3">
    <location>
        <begin position="128"/>
        <end position="233"/>
    </location>
</feature>
<evidence type="ECO:0000313" key="4">
    <source>
        <dbReference type="EMBL" id="PJZ48098.1"/>
    </source>
</evidence>
<feature type="domain" description="Response regulatory" evidence="2">
    <location>
        <begin position="2"/>
        <end position="116"/>
    </location>
</feature>
<dbReference type="Pfam" id="PF04397">
    <property type="entry name" value="LytTR"/>
    <property type="match status" value="1"/>
</dbReference>
<dbReference type="GO" id="GO:0000156">
    <property type="term" value="F:phosphorelay response regulator activity"/>
    <property type="evidence" value="ECO:0007669"/>
    <property type="project" value="InterPro"/>
</dbReference>
<feature type="modified residue" description="4-aspartylphosphate" evidence="1">
    <location>
        <position position="55"/>
    </location>
</feature>
<proteinExistence type="predicted"/>
<dbReference type="PANTHER" id="PTHR37299:SF1">
    <property type="entry name" value="STAGE 0 SPORULATION PROTEIN A HOMOLOG"/>
    <property type="match status" value="1"/>
</dbReference>
<organism evidence="4 5">
    <name type="scientific">Leptospira saintgironsiae</name>
    <dbReference type="NCBI Taxonomy" id="2023183"/>
    <lineage>
        <taxon>Bacteria</taxon>
        <taxon>Pseudomonadati</taxon>
        <taxon>Spirochaetota</taxon>
        <taxon>Spirochaetia</taxon>
        <taxon>Leptospirales</taxon>
        <taxon>Leptospiraceae</taxon>
        <taxon>Leptospira</taxon>
    </lineage>
</organism>
<dbReference type="GO" id="GO:0003677">
    <property type="term" value="F:DNA binding"/>
    <property type="evidence" value="ECO:0007669"/>
    <property type="project" value="UniProtKB-KW"/>
</dbReference>
<dbReference type="EMBL" id="NPDR01000007">
    <property type="protein sequence ID" value="PJZ48098.1"/>
    <property type="molecule type" value="Genomic_DNA"/>
</dbReference>
<dbReference type="Gene3D" id="2.40.50.1020">
    <property type="entry name" value="LytTr DNA-binding domain"/>
    <property type="match status" value="1"/>
</dbReference>
<dbReference type="SMART" id="SM00850">
    <property type="entry name" value="LytTR"/>
    <property type="match status" value="1"/>
</dbReference>
<dbReference type="OrthoDB" id="9809318at2"/>
<dbReference type="Pfam" id="PF00072">
    <property type="entry name" value="Response_reg"/>
    <property type="match status" value="1"/>
</dbReference>
<dbReference type="PANTHER" id="PTHR37299">
    <property type="entry name" value="TRANSCRIPTIONAL REGULATOR-RELATED"/>
    <property type="match status" value="1"/>
</dbReference>
<dbReference type="InterPro" id="IPR001789">
    <property type="entry name" value="Sig_transdc_resp-reg_receiver"/>
</dbReference>
<dbReference type="InterPro" id="IPR007492">
    <property type="entry name" value="LytTR_DNA-bd_dom"/>
</dbReference>
<reference evidence="4 5" key="1">
    <citation type="submission" date="2017-07" db="EMBL/GenBank/DDBJ databases">
        <title>Leptospira spp. isolated from tropical soils.</title>
        <authorList>
            <person name="Thibeaux R."/>
            <person name="Iraola G."/>
            <person name="Ferres I."/>
            <person name="Bierque E."/>
            <person name="Girault D."/>
            <person name="Soupe-Gilbert M.-E."/>
            <person name="Picardeau M."/>
            <person name="Goarant C."/>
        </authorList>
    </citation>
    <scope>NUCLEOTIDE SEQUENCE [LARGE SCALE GENOMIC DNA]</scope>
    <source>
        <strain evidence="4 5">FH4-C-A2</strain>
    </source>
</reference>
<dbReference type="AlphaFoldDB" id="A0A2M9Y929"/>
<sequence length="242" mass="27834">MRILIVEDDILSSRCLEILAKEFLNERIQSIHTVSDPESAAEFIRKNPLDLLFLDINLQGKTGFKLLEIESRSFFQTIIVSSERDNAVKAFEFSVLDFLPKPITRERFGISIQRYLSSHPNIFSPKGIPLKKEEGINLIEPGNIIFARSERNYARLFTKDGGVEKVRKTLDQLQKDLEAHGFFRAHRSYLVRLEEVKKILFKTPTTYRLLLHTDHSIPVSRSQGSKLLSLFKNSNHKVLGLP</sequence>
<dbReference type="PROSITE" id="PS50110">
    <property type="entry name" value="RESPONSE_REGULATORY"/>
    <property type="match status" value="1"/>
</dbReference>
<protein>
    <submittedName>
        <fullName evidence="4">DNA-binding response regulator</fullName>
    </submittedName>
</protein>
<evidence type="ECO:0000259" key="3">
    <source>
        <dbReference type="PROSITE" id="PS50930"/>
    </source>
</evidence>